<accession>A0A840SNH9</accession>
<comment type="caution">
    <text evidence="5">The sequence shown here is derived from an EMBL/GenBank/DDBJ whole genome shotgun (WGS) entry which is preliminary data.</text>
</comment>
<evidence type="ECO:0000313" key="6">
    <source>
        <dbReference type="Proteomes" id="UP000549457"/>
    </source>
</evidence>
<evidence type="ECO:0000256" key="2">
    <source>
        <dbReference type="PIRSR" id="PIRSR000390-1"/>
    </source>
</evidence>
<reference evidence="5 6" key="1">
    <citation type="submission" date="2020-08" db="EMBL/GenBank/DDBJ databases">
        <title>Genomic Encyclopedia of Type Strains, Phase IV (KMG-IV): sequencing the most valuable type-strain genomes for metagenomic binning, comparative biology and taxonomic classification.</title>
        <authorList>
            <person name="Goeker M."/>
        </authorList>
    </citation>
    <scope>NUCLEOTIDE SEQUENCE [LARGE SCALE GENOMIC DNA]</scope>
    <source>
        <strain evidence="5 6">DSM 101730</strain>
    </source>
</reference>
<dbReference type="InterPro" id="IPR000653">
    <property type="entry name" value="DegT/StrS_aminotransferase"/>
</dbReference>
<dbReference type="Gene3D" id="3.40.640.10">
    <property type="entry name" value="Type I PLP-dependent aspartate aminotransferase-like (Major domain)"/>
    <property type="match status" value="1"/>
</dbReference>
<dbReference type="RefSeq" id="WP_184152525.1">
    <property type="nucleotide sequence ID" value="NZ_JACHFM010000003.1"/>
</dbReference>
<keyword evidence="3 4" id="KW-0663">Pyridoxal phosphate</keyword>
<dbReference type="CDD" id="cd00616">
    <property type="entry name" value="AHBA_syn"/>
    <property type="match status" value="1"/>
</dbReference>
<evidence type="ECO:0000256" key="4">
    <source>
        <dbReference type="RuleBase" id="RU004508"/>
    </source>
</evidence>
<dbReference type="PANTHER" id="PTHR30244:SF34">
    <property type="entry name" value="DTDP-4-AMINO-4,6-DIDEOXYGALACTOSE TRANSAMINASE"/>
    <property type="match status" value="1"/>
</dbReference>
<dbReference type="GO" id="GO:0008483">
    <property type="term" value="F:transaminase activity"/>
    <property type="evidence" value="ECO:0007669"/>
    <property type="project" value="TreeGrafter"/>
</dbReference>
<evidence type="ECO:0000256" key="3">
    <source>
        <dbReference type="PIRSR" id="PIRSR000390-2"/>
    </source>
</evidence>
<dbReference type="SUPFAM" id="SSF53383">
    <property type="entry name" value="PLP-dependent transferases"/>
    <property type="match status" value="1"/>
</dbReference>
<proteinExistence type="inferred from homology"/>
<protein>
    <submittedName>
        <fullName evidence="5">dTDP-4-amino-4,6-dideoxygalactose transaminase</fullName>
    </submittedName>
</protein>
<keyword evidence="6" id="KW-1185">Reference proteome</keyword>
<dbReference type="GO" id="GO:0030170">
    <property type="term" value="F:pyridoxal phosphate binding"/>
    <property type="evidence" value="ECO:0007669"/>
    <property type="project" value="TreeGrafter"/>
</dbReference>
<sequence length="388" mass="41159">MIPIAQPLVGQEEADAAGAVIRSGWLTQGPQVAAFEAEFAAYVGAPFACAVSNCTTALHLALLAADVGPGDEVVTVSHTFIASANAIRQCGATPVFVDIEAGGYNIDPDAMAAAITPRTKAVLVVHQMGMPCDLATILPVARARGIAVIEDAACAAGSEIALDGAWARIGKPQGDVVAFSFHPRKVLTVGDGGMLTTANPEWDAKFRLWRQHGMSVPDTLRHGSARVIFEGYPVQGFNYRMTDVQAAIGREQLKRLPGIVERRRALADRYAALLAGIAGVTSPAEPGWARSNWQSYCVALDPAIDQQAVMQRMLDAGVASRRGIMCIHLEDAHADVALPHDLSRSELARDHSVLLPLFAQMDDATQDAVVAAFADAVAAERPRQRLTA</sequence>
<comment type="similarity">
    <text evidence="1 4">Belongs to the DegT/DnrJ/EryC1 family.</text>
</comment>
<organism evidence="5 6">
    <name type="scientific">Amaricoccus macauensis</name>
    <dbReference type="NCBI Taxonomy" id="57001"/>
    <lineage>
        <taxon>Bacteria</taxon>
        <taxon>Pseudomonadati</taxon>
        <taxon>Pseudomonadota</taxon>
        <taxon>Alphaproteobacteria</taxon>
        <taxon>Rhodobacterales</taxon>
        <taxon>Paracoccaceae</taxon>
        <taxon>Amaricoccus</taxon>
    </lineage>
</organism>
<dbReference type="InterPro" id="IPR015422">
    <property type="entry name" value="PyrdxlP-dep_Trfase_small"/>
</dbReference>
<evidence type="ECO:0000256" key="1">
    <source>
        <dbReference type="ARBA" id="ARBA00037999"/>
    </source>
</evidence>
<dbReference type="Proteomes" id="UP000549457">
    <property type="component" value="Unassembled WGS sequence"/>
</dbReference>
<dbReference type="GO" id="GO:0000271">
    <property type="term" value="P:polysaccharide biosynthetic process"/>
    <property type="evidence" value="ECO:0007669"/>
    <property type="project" value="TreeGrafter"/>
</dbReference>
<dbReference type="InterPro" id="IPR015424">
    <property type="entry name" value="PyrdxlP-dep_Trfase"/>
</dbReference>
<dbReference type="PANTHER" id="PTHR30244">
    <property type="entry name" value="TRANSAMINASE"/>
    <property type="match status" value="1"/>
</dbReference>
<name>A0A840SNH9_9RHOB</name>
<dbReference type="EMBL" id="JACHFM010000003">
    <property type="protein sequence ID" value="MBB5223557.1"/>
    <property type="molecule type" value="Genomic_DNA"/>
</dbReference>
<feature type="modified residue" description="N6-(pyridoxal phosphate)lysine" evidence="3">
    <location>
        <position position="185"/>
    </location>
</feature>
<dbReference type="InterPro" id="IPR015421">
    <property type="entry name" value="PyrdxlP-dep_Trfase_major"/>
</dbReference>
<dbReference type="Pfam" id="PF01041">
    <property type="entry name" value="DegT_DnrJ_EryC1"/>
    <property type="match status" value="1"/>
</dbReference>
<dbReference type="AlphaFoldDB" id="A0A840SNH9"/>
<gene>
    <name evidence="5" type="ORF">HNP73_003504</name>
</gene>
<dbReference type="PIRSF" id="PIRSF000390">
    <property type="entry name" value="PLP_StrS"/>
    <property type="match status" value="1"/>
</dbReference>
<evidence type="ECO:0000313" key="5">
    <source>
        <dbReference type="EMBL" id="MBB5223557.1"/>
    </source>
</evidence>
<feature type="active site" description="Proton acceptor" evidence="2">
    <location>
        <position position="185"/>
    </location>
</feature>
<dbReference type="Gene3D" id="3.90.1150.10">
    <property type="entry name" value="Aspartate Aminotransferase, domain 1"/>
    <property type="match status" value="1"/>
</dbReference>